<sequence length="207" mass="23363">MSNRVEKPKSKSTEKRHSRAAFIRSFGFEVSPCFRCLGKRPCLAVEGGDSCAHCCYLGRSCDSSFVPMSSLDRITEELKRLERQEELAEEALIAQQKRHEELLAQQKAERDEALARLMRLRKLRRLLRARGVEMVNRGLNAEEMEEADRREEEERQAELARVSREEAQLLRDVQSMSGVEWSSLNADLAFAGLDPLASMGGASSSSS</sequence>
<accession>A0A2T3ZR29</accession>
<dbReference type="Proteomes" id="UP000241690">
    <property type="component" value="Unassembled WGS sequence"/>
</dbReference>
<dbReference type="Gene3D" id="3.40.50.300">
    <property type="entry name" value="P-loop containing nucleotide triphosphate hydrolases"/>
    <property type="match status" value="1"/>
</dbReference>
<dbReference type="AlphaFoldDB" id="A0A2T3ZR29"/>
<gene>
    <name evidence="2" type="ORF">M431DRAFT_514451</name>
</gene>
<feature type="coiled-coil region" evidence="1">
    <location>
        <begin position="71"/>
        <end position="170"/>
    </location>
</feature>
<proteinExistence type="predicted"/>
<dbReference type="InterPro" id="IPR027417">
    <property type="entry name" value="P-loop_NTPase"/>
</dbReference>
<evidence type="ECO:0000256" key="1">
    <source>
        <dbReference type="SAM" id="Coils"/>
    </source>
</evidence>
<name>A0A2T3ZR29_TRIHA</name>
<organism evidence="2 3">
    <name type="scientific">Trichoderma harzianum CBS 226.95</name>
    <dbReference type="NCBI Taxonomy" id="983964"/>
    <lineage>
        <taxon>Eukaryota</taxon>
        <taxon>Fungi</taxon>
        <taxon>Dikarya</taxon>
        <taxon>Ascomycota</taxon>
        <taxon>Pezizomycotina</taxon>
        <taxon>Sordariomycetes</taxon>
        <taxon>Hypocreomycetidae</taxon>
        <taxon>Hypocreales</taxon>
        <taxon>Hypocreaceae</taxon>
        <taxon>Trichoderma</taxon>
    </lineage>
</organism>
<dbReference type="EMBL" id="KZ680114">
    <property type="protein sequence ID" value="PTB47253.1"/>
    <property type="molecule type" value="Genomic_DNA"/>
</dbReference>
<dbReference type="GeneID" id="36628808"/>
<evidence type="ECO:0000313" key="2">
    <source>
        <dbReference type="EMBL" id="PTB47253.1"/>
    </source>
</evidence>
<keyword evidence="1" id="KW-0175">Coiled coil</keyword>
<dbReference type="RefSeq" id="XP_024766930.1">
    <property type="nucleotide sequence ID" value="XM_024920239.1"/>
</dbReference>
<protein>
    <submittedName>
        <fullName evidence="2">Uncharacterized protein</fullName>
    </submittedName>
</protein>
<reference evidence="2 3" key="1">
    <citation type="submission" date="2016-07" db="EMBL/GenBank/DDBJ databases">
        <title>Multiple horizontal gene transfer events from other fungi enriched the ability of initially mycotrophic Trichoderma (Ascomycota) to feed on dead plant biomass.</title>
        <authorList>
            <consortium name="DOE Joint Genome Institute"/>
            <person name="Aerts A."/>
            <person name="Atanasova L."/>
            <person name="Chenthamara K."/>
            <person name="Zhang J."/>
            <person name="Grujic M."/>
            <person name="Henrissat B."/>
            <person name="Kuo A."/>
            <person name="Salamov A."/>
            <person name="Lipzen A."/>
            <person name="Labutti K."/>
            <person name="Barry K."/>
            <person name="Miao Y."/>
            <person name="Rahimi M.J."/>
            <person name="Shen Q."/>
            <person name="Grigoriev I.V."/>
            <person name="Kubicek C.P."/>
            <person name="Druzhinina I.S."/>
        </authorList>
    </citation>
    <scope>NUCLEOTIDE SEQUENCE [LARGE SCALE GENOMIC DNA]</scope>
    <source>
        <strain evidence="2 3">CBS 226.95</strain>
    </source>
</reference>
<evidence type="ECO:0000313" key="3">
    <source>
        <dbReference type="Proteomes" id="UP000241690"/>
    </source>
</evidence>
<keyword evidence="3" id="KW-1185">Reference proteome</keyword>